<reference evidence="1 2" key="1">
    <citation type="submission" date="2017-11" db="EMBL/GenBank/DDBJ databases">
        <title>Complete genome of Rhizobium leguminosarum Norway, an ineffective micro-symbiont.</title>
        <authorList>
            <person name="Hoffrichter A."/>
            <person name="Liang J."/>
            <person name="Brachmann A."/>
            <person name="Marin M."/>
        </authorList>
    </citation>
    <scope>NUCLEOTIDE SEQUENCE [LARGE SCALE GENOMIC DNA]</scope>
    <source>
        <strain evidence="1 2">Norway</strain>
    </source>
</reference>
<name>A0A2K9Z5V2_RHILE</name>
<evidence type="ECO:0000313" key="2">
    <source>
        <dbReference type="Proteomes" id="UP000238523"/>
    </source>
</evidence>
<proteinExistence type="predicted"/>
<dbReference type="AlphaFoldDB" id="A0A2K9Z5V2"/>
<evidence type="ECO:0000313" key="1">
    <source>
        <dbReference type="EMBL" id="AUW43619.1"/>
    </source>
</evidence>
<dbReference type="Proteomes" id="UP000238523">
    <property type="component" value="Chromosome"/>
</dbReference>
<accession>A0A2K9Z5V2</accession>
<gene>
    <name evidence="1" type="ORF">CUJ84_Chr003280</name>
</gene>
<sequence length="69" mass="7775">MNGFAGRGFKKDFESLFQSSHQNIGQLVALVFQEQRTDGFVLMLKKMLDLVRHIICPFFTGIIAALGRS</sequence>
<organism evidence="1 2">
    <name type="scientific">Rhizobium leguminosarum</name>
    <dbReference type="NCBI Taxonomy" id="384"/>
    <lineage>
        <taxon>Bacteria</taxon>
        <taxon>Pseudomonadati</taxon>
        <taxon>Pseudomonadota</taxon>
        <taxon>Alphaproteobacteria</taxon>
        <taxon>Hyphomicrobiales</taxon>
        <taxon>Rhizobiaceae</taxon>
        <taxon>Rhizobium/Agrobacterium group</taxon>
        <taxon>Rhizobium</taxon>
    </lineage>
</organism>
<dbReference type="EMBL" id="CP025012">
    <property type="protein sequence ID" value="AUW43619.1"/>
    <property type="molecule type" value="Genomic_DNA"/>
</dbReference>
<protein>
    <submittedName>
        <fullName evidence="1">Uncharacterized protein</fullName>
    </submittedName>
</protein>